<evidence type="ECO:0000256" key="2">
    <source>
        <dbReference type="ARBA" id="ARBA00023315"/>
    </source>
</evidence>
<name>A0ABW1USG2_9LACO</name>
<evidence type="ECO:0000256" key="1">
    <source>
        <dbReference type="ARBA" id="ARBA00022679"/>
    </source>
</evidence>
<evidence type="ECO:0000259" key="3">
    <source>
        <dbReference type="PROSITE" id="PS51186"/>
    </source>
</evidence>
<dbReference type="InterPro" id="IPR016181">
    <property type="entry name" value="Acyl_CoA_acyltransferase"/>
</dbReference>
<gene>
    <name evidence="4" type="ORF">ACFQHW_10270</name>
</gene>
<sequence length="177" mass="19909">MANLHQCTLKDLAELQHLSRVTFADTFGAANQAEDLKEYLDHAYAPATLTAELNNPNSFFYFLQEQGVTVGYLKLNIGTAQTERVAANALEVERIYILPRYKRHGYGRQLIAQAEKQALQLNKTALWLGVWEHNDAARAFYQKIGFQQVGQHVFQLGDDAQTDLVLLKSLDGGDNQL</sequence>
<keyword evidence="5" id="KW-1185">Reference proteome</keyword>
<keyword evidence="1 4" id="KW-0808">Transferase</keyword>
<accession>A0ABW1USG2</accession>
<dbReference type="GO" id="GO:0016746">
    <property type="term" value="F:acyltransferase activity"/>
    <property type="evidence" value="ECO:0007669"/>
    <property type="project" value="UniProtKB-KW"/>
</dbReference>
<dbReference type="PANTHER" id="PTHR43420:SF47">
    <property type="entry name" value="N-ACETYLTRANSFERASE DOMAIN-CONTAINING PROTEIN"/>
    <property type="match status" value="1"/>
</dbReference>
<dbReference type="EC" id="2.3.1.-" evidence="4"/>
<protein>
    <submittedName>
        <fullName evidence="4">GNAT family N-acetyltransferase</fullName>
        <ecNumber evidence="4">2.3.1.-</ecNumber>
    </submittedName>
</protein>
<dbReference type="Pfam" id="PF00583">
    <property type="entry name" value="Acetyltransf_1"/>
    <property type="match status" value="1"/>
</dbReference>
<dbReference type="PROSITE" id="PS51186">
    <property type="entry name" value="GNAT"/>
    <property type="match status" value="1"/>
</dbReference>
<dbReference type="InterPro" id="IPR050680">
    <property type="entry name" value="YpeA/RimI_acetyltransf"/>
</dbReference>
<dbReference type="Proteomes" id="UP001596310">
    <property type="component" value="Unassembled WGS sequence"/>
</dbReference>
<dbReference type="SUPFAM" id="SSF55729">
    <property type="entry name" value="Acyl-CoA N-acyltransferases (Nat)"/>
    <property type="match status" value="1"/>
</dbReference>
<evidence type="ECO:0000313" key="5">
    <source>
        <dbReference type="Proteomes" id="UP001596310"/>
    </source>
</evidence>
<proteinExistence type="predicted"/>
<dbReference type="InterPro" id="IPR000182">
    <property type="entry name" value="GNAT_dom"/>
</dbReference>
<evidence type="ECO:0000313" key="4">
    <source>
        <dbReference type="EMBL" id="MFC6315946.1"/>
    </source>
</evidence>
<comment type="caution">
    <text evidence="4">The sequence shown here is derived from an EMBL/GenBank/DDBJ whole genome shotgun (WGS) entry which is preliminary data.</text>
</comment>
<dbReference type="RefSeq" id="WP_125599941.1">
    <property type="nucleotide sequence ID" value="NZ_JBHSSM010000022.1"/>
</dbReference>
<keyword evidence="2 4" id="KW-0012">Acyltransferase</keyword>
<dbReference type="PANTHER" id="PTHR43420">
    <property type="entry name" value="ACETYLTRANSFERASE"/>
    <property type="match status" value="1"/>
</dbReference>
<dbReference type="Gene3D" id="3.40.630.30">
    <property type="match status" value="1"/>
</dbReference>
<dbReference type="EMBL" id="JBHSSM010000022">
    <property type="protein sequence ID" value="MFC6315946.1"/>
    <property type="molecule type" value="Genomic_DNA"/>
</dbReference>
<organism evidence="4 5">
    <name type="scientific">Lapidilactobacillus achengensis</name>
    <dbReference type="NCBI Taxonomy" id="2486000"/>
    <lineage>
        <taxon>Bacteria</taxon>
        <taxon>Bacillati</taxon>
        <taxon>Bacillota</taxon>
        <taxon>Bacilli</taxon>
        <taxon>Lactobacillales</taxon>
        <taxon>Lactobacillaceae</taxon>
        <taxon>Lapidilactobacillus</taxon>
    </lineage>
</organism>
<dbReference type="CDD" id="cd04301">
    <property type="entry name" value="NAT_SF"/>
    <property type="match status" value="1"/>
</dbReference>
<feature type="domain" description="N-acetyltransferase" evidence="3">
    <location>
        <begin position="2"/>
        <end position="171"/>
    </location>
</feature>
<reference evidence="5" key="1">
    <citation type="journal article" date="2019" name="Int. J. Syst. Evol. Microbiol.">
        <title>The Global Catalogue of Microorganisms (GCM) 10K type strain sequencing project: providing services to taxonomists for standard genome sequencing and annotation.</title>
        <authorList>
            <consortium name="The Broad Institute Genomics Platform"/>
            <consortium name="The Broad Institute Genome Sequencing Center for Infectious Disease"/>
            <person name="Wu L."/>
            <person name="Ma J."/>
        </authorList>
    </citation>
    <scope>NUCLEOTIDE SEQUENCE [LARGE SCALE GENOMIC DNA]</scope>
    <source>
        <strain evidence="5">CCM 8897</strain>
    </source>
</reference>